<proteinExistence type="predicted"/>
<dbReference type="EMBL" id="CP095046">
    <property type="protein sequence ID" value="UOQ71469.1"/>
    <property type="molecule type" value="Genomic_DNA"/>
</dbReference>
<evidence type="ECO:0000313" key="1">
    <source>
        <dbReference type="EMBL" id="UOQ71469.1"/>
    </source>
</evidence>
<dbReference type="Proteomes" id="UP000831796">
    <property type="component" value="Chromosome"/>
</dbReference>
<accession>A0A8T9Q7I3</accession>
<gene>
    <name evidence="1" type="ORF">MUN79_23070</name>
</gene>
<name>A0A8T9Q7I3_9BACT</name>
<organism evidence="1 2">
    <name type="scientific">Hymenobacter cellulosilyticus</name>
    <dbReference type="NCBI Taxonomy" id="2932248"/>
    <lineage>
        <taxon>Bacteria</taxon>
        <taxon>Pseudomonadati</taxon>
        <taxon>Bacteroidota</taxon>
        <taxon>Cytophagia</taxon>
        <taxon>Cytophagales</taxon>
        <taxon>Hymenobacteraceae</taxon>
        <taxon>Hymenobacter</taxon>
    </lineage>
</organism>
<sequence length="180" mass="18474">MKPLHFLLLFSLLLVAGCDKDDNDQAPSKAGQLSAVTWRESSSSLVVNGVEGIQTISATSADTYQFGTDGKVAVTKPGGIVTTGTWALAGNDTQLTVTLGGQTQTQQIFALTATGFSLGAAYTQAQVQAALAGQPVAGVPNGLISLIILSAGNFTFPAGTPPVNANQITSLQLRTNLVPK</sequence>
<protein>
    <submittedName>
        <fullName evidence="1">Uncharacterized protein</fullName>
    </submittedName>
</protein>
<dbReference type="KEGG" id="hcu:MUN79_23070"/>
<keyword evidence="2" id="KW-1185">Reference proteome</keyword>
<dbReference type="RefSeq" id="WP_244674876.1">
    <property type="nucleotide sequence ID" value="NZ_CP095046.1"/>
</dbReference>
<dbReference type="AlphaFoldDB" id="A0A8T9Q7I3"/>
<reference evidence="1" key="1">
    <citation type="submission" date="2022-04" db="EMBL/GenBank/DDBJ databases">
        <title>Hymenobacter sp. isolated from the air.</title>
        <authorList>
            <person name="Won M."/>
            <person name="Lee C.-M."/>
            <person name="Woen H.-Y."/>
            <person name="Kwon S.-W."/>
        </authorList>
    </citation>
    <scope>NUCLEOTIDE SEQUENCE</scope>
    <source>
        <strain evidence="1">5116S-3</strain>
    </source>
</reference>
<dbReference type="PROSITE" id="PS51257">
    <property type="entry name" value="PROKAR_LIPOPROTEIN"/>
    <property type="match status" value="1"/>
</dbReference>
<evidence type="ECO:0000313" key="2">
    <source>
        <dbReference type="Proteomes" id="UP000831796"/>
    </source>
</evidence>